<evidence type="ECO:0000313" key="2">
    <source>
        <dbReference type="Proteomes" id="UP000789901"/>
    </source>
</evidence>
<reference evidence="1 2" key="1">
    <citation type="submission" date="2021-06" db="EMBL/GenBank/DDBJ databases">
        <authorList>
            <person name="Kallberg Y."/>
            <person name="Tangrot J."/>
            <person name="Rosling A."/>
        </authorList>
    </citation>
    <scope>NUCLEOTIDE SEQUENCE [LARGE SCALE GENOMIC DNA]</scope>
    <source>
        <strain evidence="1 2">120-4 pot B 10/14</strain>
    </source>
</reference>
<proteinExistence type="predicted"/>
<comment type="caution">
    <text evidence="1">The sequence shown here is derived from an EMBL/GenBank/DDBJ whole genome shotgun (WGS) entry which is preliminary data.</text>
</comment>
<keyword evidence="2" id="KW-1185">Reference proteome</keyword>
<accession>A0ABN7WWN3</accession>
<dbReference type="Proteomes" id="UP000789901">
    <property type="component" value="Unassembled WGS sequence"/>
</dbReference>
<organism evidence="1 2">
    <name type="scientific">Gigaspora margarita</name>
    <dbReference type="NCBI Taxonomy" id="4874"/>
    <lineage>
        <taxon>Eukaryota</taxon>
        <taxon>Fungi</taxon>
        <taxon>Fungi incertae sedis</taxon>
        <taxon>Mucoromycota</taxon>
        <taxon>Glomeromycotina</taxon>
        <taxon>Glomeromycetes</taxon>
        <taxon>Diversisporales</taxon>
        <taxon>Gigasporaceae</taxon>
        <taxon>Gigaspora</taxon>
    </lineage>
</organism>
<name>A0ABN7WWN3_GIGMA</name>
<evidence type="ECO:0000313" key="1">
    <source>
        <dbReference type="EMBL" id="CAG8842457.1"/>
    </source>
</evidence>
<feature type="non-terminal residue" evidence="1">
    <location>
        <position position="87"/>
    </location>
</feature>
<sequence length="87" mass="10536">NIWKRNKVDQCFHGYEEYYRIVKILKINPEKNYAKVLVDDESKYKKIIFKKIVYFGWTINDEHKGGCFGGDQTWHHRIFSDNKTDAY</sequence>
<dbReference type="EMBL" id="CAJVQB010069045">
    <property type="protein sequence ID" value="CAG8842457.1"/>
    <property type="molecule type" value="Genomic_DNA"/>
</dbReference>
<protein>
    <submittedName>
        <fullName evidence="1">27618_t:CDS:1</fullName>
    </submittedName>
</protein>
<gene>
    <name evidence="1" type="ORF">GMARGA_LOCUS35996</name>
</gene>
<feature type="non-terminal residue" evidence="1">
    <location>
        <position position="1"/>
    </location>
</feature>